<evidence type="ECO:0000313" key="1">
    <source>
        <dbReference type="EMBL" id="QTH17156.1"/>
    </source>
</evidence>
<accession>A0A8B6UZ29</accession>
<proteinExistence type="predicted"/>
<organism evidence="1 2">
    <name type="scientific">Pseudomonas corrugata</name>
    <dbReference type="NCBI Taxonomy" id="47879"/>
    <lineage>
        <taxon>Bacteria</taxon>
        <taxon>Pseudomonadati</taxon>
        <taxon>Pseudomonadota</taxon>
        <taxon>Gammaproteobacteria</taxon>
        <taxon>Pseudomonadales</taxon>
        <taxon>Pseudomonadaceae</taxon>
        <taxon>Pseudomonas</taxon>
    </lineage>
</organism>
<evidence type="ECO:0000313" key="2">
    <source>
        <dbReference type="Proteomes" id="UP000663914"/>
    </source>
</evidence>
<gene>
    <name evidence="1" type="ORF">C4C32_18145</name>
</gene>
<dbReference type="Proteomes" id="UP000663914">
    <property type="component" value="Chromosome"/>
</dbReference>
<reference evidence="1" key="2">
    <citation type="submission" date="2021-03" db="EMBL/GenBank/DDBJ databases">
        <authorList>
            <person name="Valentovich L.N."/>
            <person name="Akhremchuk A.E."/>
            <person name="Miamin V.E."/>
        </authorList>
    </citation>
    <scope>NUCLEOTIDE SEQUENCE</scope>
    <source>
        <strain evidence="1">3prime</strain>
    </source>
</reference>
<dbReference type="AlphaFoldDB" id="A0A8B6UZ29"/>
<dbReference type="EMBL" id="CP072011">
    <property type="protein sequence ID" value="QTH17156.1"/>
    <property type="molecule type" value="Genomic_DNA"/>
</dbReference>
<reference evidence="1" key="1">
    <citation type="book" date="2019" name="MICROBIAL BIOTECHNOLOGY" publisher="Unknown Publisher">
        <title>Optimization of recombineering for directed mutagenesis of bacteria Pseudomonas corrugata 3'.</title>
        <authorList>
            <person name="Buinitskaja S.V."/>
            <person name="Pilipenok N."/>
            <person name="Valentovich L.N."/>
        </authorList>
    </citation>
    <scope>NUCLEOTIDE SEQUENCE</scope>
    <source>
        <strain evidence="1">3prime</strain>
    </source>
</reference>
<name>A0A8B6UZ29_9PSED</name>
<protein>
    <submittedName>
        <fullName evidence="1">Uncharacterized protein</fullName>
    </submittedName>
</protein>
<dbReference type="RefSeq" id="WP_208555798.1">
    <property type="nucleotide sequence ID" value="NZ_CP072011.1"/>
</dbReference>
<sequence>MTEKKHTPGPWFSRRIGGQGFPGQIGWAIDFNEDQEQVVDFVYEEADAKLIAAAPDLLDAAIEALAVINRIKPAGNGNGTQVRLAKAIAKATQ</sequence>